<accession>A0A7J6UYF7</accession>
<comment type="caution">
    <text evidence="3">The sequence shown here is derived from an EMBL/GenBank/DDBJ whole genome shotgun (WGS) entry which is preliminary data.</text>
</comment>
<reference evidence="3 4" key="1">
    <citation type="submission" date="2020-06" db="EMBL/GenBank/DDBJ databases">
        <title>Transcriptomic and genomic resources for Thalictrum thalictroides and T. hernandezii: Facilitating candidate gene discovery in an emerging model plant lineage.</title>
        <authorList>
            <person name="Arias T."/>
            <person name="Riano-Pachon D.M."/>
            <person name="Di Stilio V.S."/>
        </authorList>
    </citation>
    <scope>NUCLEOTIDE SEQUENCE [LARGE SCALE GENOMIC DNA]</scope>
    <source>
        <strain evidence="4">cv. WT478/WT964</strain>
        <tissue evidence="3">Leaves</tissue>
    </source>
</reference>
<dbReference type="PANTHER" id="PTHR33018">
    <property type="entry name" value="OS10G0338966 PROTEIN-RELATED"/>
    <property type="match status" value="1"/>
</dbReference>
<dbReference type="Pfam" id="PF26133">
    <property type="entry name" value="DUF8039"/>
    <property type="match status" value="1"/>
</dbReference>
<dbReference type="InterPro" id="IPR058352">
    <property type="entry name" value="DUF8039"/>
</dbReference>
<dbReference type="AlphaFoldDB" id="A0A7J6UYF7"/>
<keyword evidence="4" id="KW-1185">Reference proteome</keyword>
<dbReference type="EMBL" id="JABWDY010041385">
    <property type="protein sequence ID" value="KAF5177441.1"/>
    <property type="molecule type" value="Genomic_DNA"/>
</dbReference>
<evidence type="ECO:0000259" key="2">
    <source>
        <dbReference type="Pfam" id="PF26133"/>
    </source>
</evidence>
<organism evidence="3 4">
    <name type="scientific">Thalictrum thalictroides</name>
    <name type="common">Rue-anemone</name>
    <name type="synonym">Anemone thalictroides</name>
    <dbReference type="NCBI Taxonomy" id="46969"/>
    <lineage>
        <taxon>Eukaryota</taxon>
        <taxon>Viridiplantae</taxon>
        <taxon>Streptophyta</taxon>
        <taxon>Embryophyta</taxon>
        <taxon>Tracheophyta</taxon>
        <taxon>Spermatophyta</taxon>
        <taxon>Magnoliopsida</taxon>
        <taxon>Ranunculales</taxon>
        <taxon>Ranunculaceae</taxon>
        <taxon>Thalictroideae</taxon>
        <taxon>Thalictrum</taxon>
    </lineage>
</organism>
<dbReference type="OrthoDB" id="1683330at2759"/>
<dbReference type="Proteomes" id="UP000554482">
    <property type="component" value="Unassembled WGS sequence"/>
</dbReference>
<feature type="compositionally biased region" description="Polar residues" evidence="1">
    <location>
        <begin position="239"/>
        <end position="257"/>
    </location>
</feature>
<evidence type="ECO:0000313" key="4">
    <source>
        <dbReference type="Proteomes" id="UP000554482"/>
    </source>
</evidence>
<sequence>MELTKKLREYENLFVEKGIPSTLPQKNVKNCSLALGSKSNIVAKGSFFERNGDDDKIHLVDLGKDNVKVSIVLPLKPQTLLPIPIGDHIITTVGKIVGTFVAWPKEFVISDERNEGIENNEEENNVAMAGDEESKLAEFVEMLNDIMEEDEIYPLDKDIFKRDKLEFHIAKDEIVDVCNNRMLNVSVLIAYMRQLYNMCESSRLRYGFCYPANVEQFDDDKTKKNSQMHSAIAKRLQVRQGSSRGTSYSPALQQQRSLGFACD</sequence>
<feature type="domain" description="DUF8039" evidence="2">
    <location>
        <begin position="27"/>
        <end position="109"/>
    </location>
</feature>
<evidence type="ECO:0000256" key="1">
    <source>
        <dbReference type="SAM" id="MobiDB-lite"/>
    </source>
</evidence>
<proteinExistence type="predicted"/>
<evidence type="ECO:0000313" key="3">
    <source>
        <dbReference type="EMBL" id="KAF5177441.1"/>
    </source>
</evidence>
<protein>
    <recommendedName>
        <fullName evidence="2">DUF8039 domain-containing protein</fullName>
    </recommendedName>
</protein>
<dbReference type="PANTHER" id="PTHR33018:SF34">
    <property type="entry name" value="OS02G0472350 PROTEIN"/>
    <property type="match status" value="1"/>
</dbReference>
<gene>
    <name evidence="3" type="ORF">FRX31_032972</name>
</gene>
<feature type="region of interest" description="Disordered" evidence="1">
    <location>
        <begin position="238"/>
        <end position="263"/>
    </location>
</feature>
<name>A0A7J6UYF7_THATH</name>